<dbReference type="STRING" id="1314674.A0A0D7ASK3"/>
<dbReference type="EMBL" id="KN880970">
    <property type="protein sequence ID" value="KIY61343.1"/>
    <property type="molecule type" value="Genomic_DNA"/>
</dbReference>
<organism evidence="2 3">
    <name type="scientific">Cylindrobasidium torrendii FP15055 ss-10</name>
    <dbReference type="NCBI Taxonomy" id="1314674"/>
    <lineage>
        <taxon>Eukaryota</taxon>
        <taxon>Fungi</taxon>
        <taxon>Dikarya</taxon>
        <taxon>Basidiomycota</taxon>
        <taxon>Agaricomycotina</taxon>
        <taxon>Agaricomycetes</taxon>
        <taxon>Agaricomycetidae</taxon>
        <taxon>Agaricales</taxon>
        <taxon>Marasmiineae</taxon>
        <taxon>Physalacriaceae</taxon>
        <taxon>Cylindrobasidium</taxon>
    </lineage>
</organism>
<accession>A0A0D7ASK3</accession>
<dbReference type="PROSITE" id="PS51462">
    <property type="entry name" value="NUDIX"/>
    <property type="match status" value="1"/>
</dbReference>
<reference evidence="2 3" key="1">
    <citation type="journal article" date="2015" name="Fungal Genet. Biol.">
        <title>Evolution of novel wood decay mechanisms in Agaricales revealed by the genome sequences of Fistulina hepatica and Cylindrobasidium torrendii.</title>
        <authorList>
            <person name="Floudas D."/>
            <person name="Held B.W."/>
            <person name="Riley R."/>
            <person name="Nagy L.G."/>
            <person name="Koehler G."/>
            <person name="Ransdell A.S."/>
            <person name="Younus H."/>
            <person name="Chow J."/>
            <person name="Chiniquy J."/>
            <person name="Lipzen A."/>
            <person name="Tritt A."/>
            <person name="Sun H."/>
            <person name="Haridas S."/>
            <person name="LaButti K."/>
            <person name="Ohm R.A."/>
            <person name="Kues U."/>
            <person name="Blanchette R.A."/>
            <person name="Grigoriev I.V."/>
            <person name="Minto R.E."/>
            <person name="Hibbett D.S."/>
        </authorList>
    </citation>
    <scope>NUCLEOTIDE SEQUENCE [LARGE SCALE GENOMIC DNA]</scope>
    <source>
        <strain evidence="2 3">FP15055 ss-10</strain>
    </source>
</reference>
<dbReference type="CDD" id="cd03426">
    <property type="entry name" value="NUDIX_CoAse_Nudt7"/>
    <property type="match status" value="1"/>
</dbReference>
<dbReference type="Gene3D" id="3.90.79.10">
    <property type="entry name" value="Nucleoside Triphosphate Pyrophosphohydrolase"/>
    <property type="match status" value="1"/>
</dbReference>
<dbReference type="InterPro" id="IPR045121">
    <property type="entry name" value="CoAse"/>
</dbReference>
<dbReference type="Pfam" id="PF00293">
    <property type="entry name" value="NUDIX"/>
    <property type="match status" value="1"/>
</dbReference>
<dbReference type="PANTHER" id="PTHR12992:SF45">
    <property type="entry name" value="NUDIX HYDROLASE DOMAIN-CONTAINING PROTEIN"/>
    <property type="match status" value="1"/>
</dbReference>
<dbReference type="GO" id="GO:0015938">
    <property type="term" value="P:coenzyme A catabolic process"/>
    <property type="evidence" value="ECO:0007669"/>
    <property type="project" value="TreeGrafter"/>
</dbReference>
<dbReference type="OrthoDB" id="10260614at2759"/>
<feature type="domain" description="Nudix hydrolase" evidence="1">
    <location>
        <begin position="34"/>
        <end position="171"/>
    </location>
</feature>
<dbReference type="InterPro" id="IPR000086">
    <property type="entry name" value="NUDIX_hydrolase_dom"/>
</dbReference>
<evidence type="ECO:0000313" key="2">
    <source>
        <dbReference type="EMBL" id="KIY61343.1"/>
    </source>
</evidence>
<dbReference type="Proteomes" id="UP000054007">
    <property type="component" value="Unassembled WGS sequence"/>
</dbReference>
<dbReference type="GO" id="GO:0010945">
    <property type="term" value="F:coenzyme A diphosphatase activity"/>
    <property type="evidence" value="ECO:0007669"/>
    <property type="project" value="InterPro"/>
</dbReference>
<gene>
    <name evidence="2" type="ORF">CYLTODRAFT_459938</name>
</gene>
<dbReference type="AlphaFoldDB" id="A0A0D7ASK3"/>
<evidence type="ECO:0000313" key="3">
    <source>
        <dbReference type="Proteomes" id="UP000054007"/>
    </source>
</evidence>
<proteinExistence type="predicted"/>
<dbReference type="SUPFAM" id="SSF55811">
    <property type="entry name" value="Nudix"/>
    <property type="match status" value="1"/>
</dbReference>
<evidence type="ECO:0000259" key="1">
    <source>
        <dbReference type="PROSITE" id="PS51462"/>
    </source>
</evidence>
<protein>
    <recommendedName>
        <fullName evidence="1">Nudix hydrolase domain-containing protein</fullName>
    </recommendedName>
</protein>
<dbReference type="PANTHER" id="PTHR12992">
    <property type="entry name" value="NUDIX HYDROLASE"/>
    <property type="match status" value="1"/>
</dbReference>
<keyword evidence="3" id="KW-1185">Reference proteome</keyword>
<sequence length="264" mass="29230">MNSLEHFTAENQAVLGRIKAHGHQITDLSSRPRKALAGVLVLLFEQDGQLRILLTTRSKLLRTHAGQTALPGGKMDEEDKDVIQTAFREAHEEVGLPLDCPHIHVIAVLEPFISMHKIAAIPVVAFLTDNSVLEHLHPEESEVSRIFSHPLRAMLDPTLVRDEPLAEAGSEDWIYPEDLHNTNDVQLPVIGNAWYRMHRFRSTGSPVKGLTSDILILTAEIGYAEATTYERFAPGQLRSFQDVLAAFLAEEAKIAIQPTSIASA</sequence>
<dbReference type="InterPro" id="IPR015797">
    <property type="entry name" value="NUDIX_hydrolase-like_dom_sf"/>
</dbReference>
<name>A0A0D7ASK3_9AGAR</name>